<protein>
    <submittedName>
        <fullName evidence="2">Uncharacterized protein</fullName>
    </submittedName>
</protein>
<proteinExistence type="predicted"/>
<accession>A0AAD6UW85</accession>
<evidence type="ECO:0000313" key="3">
    <source>
        <dbReference type="Proteomes" id="UP001219525"/>
    </source>
</evidence>
<name>A0AAD6UW85_9AGAR</name>
<feature type="region of interest" description="Disordered" evidence="1">
    <location>
        <begin position="285"/>
        <end position="307"/>
    </location>
</feature>
<dbReference type="AlphaFoldDB" id="A0AAD6UW85"/>
<organism evidence="2 3">
    <name type="scientific">Mycena pura</name>
    <dbReference type="NCBI Taxonomy" id="153505"/>
    <lineage>
        <taxon>Eukaryota</taxon>
        <taxon>Fungi</taxon>
        <taxon>Dikarya</taxon>
        <taxon>Basidiomycota</taxon>
        <taxon>Agaricomycotina</taxon>
        <taxon>Agaricomycetes</taxon>
        <taxon>Agaricomycetidae</taxon>
        <taxon>Agaricales</taxon>
        <taxon>Marasmiineae</taxon>
        <taxon>Mycenaceae</taxon>
        <taxon>Mycena</taxon>
    </lineage>
</organism>
<evidence type="ECO:0000313" key="2">
    <source>
        <dbReference type="EMBL" id="KAJ7195031.1"/>
    </source>
</evidence>
<comment type="caution">
    <text evidence="2">The sequence shown here is derived from an EMBL/GenBank/DDBJ whole genome shotgun (WGS) entry which is preliminary data.</text>
</comment>
<dbReference type="EMBL" id="JARJCW010000093">
    <property type="protein sequence ID" value="KAJ7195031.1"/>
    <property type="molecule type" value="Genomic_DNA"/>
</dbReference>
<sequence length="307" mass="32796">MRARAAGGATCKMAVGVERRAKGGGEGGGRDLTAPRDMCWFLGKKEMAAAAHHSLLPASRRPPPAPATRHPRARPARAAARACKRKTHRLPSVTRGRPPAVHRARMHCASRHTRLPPARSPPPSLSCFRLLAVRVCPHHIHHPLLAARLLLPTGCRSLLAASRWLSASRRTPAARRLLPEVRPLPLHCARGARAHCPLLPAGCRSPLAVCRPRFARFPYTALAAHAHTARRTLHANVTHGRIGSALTLDGLAGGGQRSAGAGLAQNVGSRLTGSGRPVFRDACGRRADAAGSGQRRRLAREVEGGER</sequence>
<gene>
    <name evidence="2" type="ORF">GGX14DRAFT_677366</name>
</gene>
<keyword evidence="3" id="KW-1185">Reference proteome</keyword>
<evidence type="ECO:0000256" key="1">
    <source>
        <dbReference type="SAM" id="MobiDB-lite"/>
    </source>
</evidence>
<feature type="region of interest" description="Disordered" evidence="1">
    <location>
        <begin position="54"/>
        <end position="76"/>
    </location>
</feature>
<reference evidence="2" key="1">
    <citation type="submission" date="2023-03" db="EMBL/GenBank/DDBJ databases">
        <title>Massive genome expansion in bonnet fungi (Mycena s.s.) driven by repeated elements and novel gene families across ecological guilds.</title>
        <authorList>
            <consortium name="Lawrence Berkeley National Laboratory"/>
            <person name="Harder C.B."/>
            <person name="Miyauchi S."/>
            <person name="Viragh M."/>
            <person name="Kuo A."/>
            <person name="Thoen E."/>
            <person name="Andreopoulos B."/>
            <person name="Lu D."/>
            <person name="Skrede I."/>
            <person name="Drula E."/>
            <person name="Henrissat B."/>
            <person name="Morin E."/>
            <person name="Kohler A."/>
            <person name="Barry K."/>
            <person name="LaButti K."/>
            <person name="Morin E."/>
            <person name="Salamov A."/>
            <person name="Lipzen A."/>
            <person name="Mereny Z."/>
            <person name="Hegedus B."/>
            <person name="Baldrian P."/>
            <person name="Stursova M."/>
            <person name="Weitz H."/>
            <person name="Taylor A."/>
            <person name="Grigoriev I.V."/>
            <person name="Nagy L.G."/>
            <person name="Martin F."/>
            <person name="Kauserud H."/>
        </authorList>
    </citation>
    <scope>NUCLEOTIDE SEQUENCE</scope>
    <source>
        <strain evidence="2">9144</strain>
    </source>
</reference>
<dbReference type="Proteomes" id="UP001219525">
    <property type="component" value="Unassembled WGS sequence"/>
</dbReference>
<feature type="region of interest" description="Disordered" evidence="1">
    <location>
        <begin position="82"/>
        <end position="101"/>
    </location>
</feature>